<name>A0A399FB83_9DEIN</name>
<evidence type="ECO:0000259" key="9">
    <source>
        <dbReference type="SMART" id="SM01007"/>
    </source>
</evidence>
<evidence type="ECO:0000313" key="11">
    <source>
        <dbReference type="Proteomes" id="UP000266178"/>
    </source>
</evidence>
<dbReference type="SUPFAM" id="SSF53639">
    <property type="entry name" value="AraD/HMP-PK domain-like"/>
    <property type="match status" value="1"/>
</dbReference>
<evidence type="ECO:0000256" key="6">
    <source>
        <dbReference type="ARBA" id="ARBA00022833"/>
    </source>
</evidence>
<dbReference type="AlphaFoldDB" id="A0A399FB83"/>
<protein>
    <recommendedName>
        <fullName evidence="4">L-ribulose-5-phosphate 4-epimerase</fullName>
        <ecNumber evidence="4">5.1.3.4</ecNumber>
    </recommendedName>
</protein>
<feature type="domain" description="Class II aldolase/adducin N-terminal" evidence="9">
    <location>
        <begin position="15"/>
        <end position="205"/>
    </location>
</feature>
<evidence type="ECO:0000256" key="3">
    <source>
        <dbReference type="ARBA" id="ARBA00010037"/>
    </source>
</evidence>
<reference evidence="10 11" key="1">
    <citation type="submission" date="2018-08" db="EMBL/GenBank/DDBJ databases">
        <title>Meiothermus granaticius genome AF-68 sequencing project.</title>
        <authorList>
            <person name="Da Costa M.S."/>
            <person name="Albuquerque L."/>
            <person name="Raposo P."/>
            <person name="Froufe H.J.C."/>
            <person name="Barroso C.S."/>
            <person name="Egas C."/>
        </authorList>
    </citation>
    <scope>NUCLEOTIDE SEQUENCE [LARGE SCALE GENOMIC DNA]</scope>
    <source>
        <strain evidence="10 11">AF-68</strain>
    </source>
</reference>
<keyword evidence="11" id="KW-1185">Reference proteome</keyword>
<gene>
    <name evidence="10" type="primary">sgbE</name>
    <name evidence="10" type="ORF">Mgrana_00223</name>
</gene>
<dbReference type="EC" id="5.1.3.4" evidence="4"/>
<dbReference type="GO" id="GO:0019323">
    <property type="term" value="P:pentose catabolic process"/>
    <property type="evidence" value="ECO:0007669"/>
    <property type="project" value="TreeGrafter"/>
</dbReference>
<keyword evidence="5" id="KW-0479">Metal-binding</keyword>
<dbReference type="NCBIfam" id="NF006047">
    <property type="entry name" value="PRK08193.1"/>
    <property type="match status" value="1"/>
</dbReference>
<dbReference type="Gene3D" id="3.40.225.10">
    <property type="entry name" value="Class II aldolase/adducin N-terminal domain"/>
    <property type="match status" value="1"/>
</dbReference>
<dbReference type="Pfam" id="PF00596">
    <property type="entry name" value="Aldolase_II"/>
    <property type="match status" value="1"/>
</dbReference>
<evidence type="ECO:0000313" key="10">
    <source>
        <dbReference type="EMBL" id="RIH93874.1"/>
    </source>
</evidence>
<dbReference type="InterPro" id="IPR050197">
    <property type="entry name" value="Aldolase_class_II_sugar_metab"/>
</dbReference>
<dbReference type="GO" id="GO:0008742">
    <property type="term" value="F:L-ribulose-phosphate 4-epimerase activity"/>
    <property type="evidence" value="ECO:0007669"/>
    <property type="project" value="UniProtKB-EC"/>
</dbReference>
<evidence type="ECO:0000256" key="7">
    <source>
        <dbReference type="ARBA" id="ARBA00023235"/>
    </source>
</evidence>
<keyword evidence="6" id="KW-0862">Zinc</keyword>
<evidence type="ECO:0000256" key="4">
    <source>
        <dbReference type="ARBA" id="ARBA00013186"/>
    </source>
</evidence>
<dbReference type="GO" id="GO:0046872">
    <property type="term" value="F:metal ion binding"/>
    <property type="evidence" value="ECO:0007669"/>
    <property type="project" value="UniProtKB-KW"/>
</dbReference>
<dbReference type="GO" id="GO:0005829">
    <property type="term" value="C:cytosol"/>
    <property type="evidence" value="ECO:0007669"/>
    <property type="project" value="TreeGrafter"/>
</dbReference>
<dbReference type="Proteomes" id="UP000266178">
    <property type="component" value="Unassembled WGS sequence"/>
</dbReference>
<dbReference type="EMBL" id="QWLB01000002">
    <property type="protein sequence ID" value="RIH93874.1"/>
    <property type="molecule type" value="Genomic_DNA"/>
</dbReference>
<organism evidence="10 11">
    <name type="scientific">Meiothermus granaticius NBRC 107808</name>
    <dbReference type="NCBI Taxonomy" id="1227551"/>
    <lineage>
        <taxon>Bacteria</taxon>
        <taxon>Thermotogati</taxon>
        <taxon>Deinococcota</taxon>
        <taxon>Deinococci</taxon>
        <taxon>Thermales</taxon>
        <taxon>Thermaceae</taxon>
        <taxon>Meiothermus</taxon>
    </lineage>
</organism>
<dbReference type="PANTHER" id="PTHR22789:SF8">
    <property type="entry name" value="L-RIBULOSE-5-PHOSPHATE 4-EPIMERASE SGBE"/>
    <property type="match status" value="1"/>
</dbReference>
<keyword evidence="8" id="KW-0119">Carbohydrate metabolism</keyword>
<dbReference type="InterPro" id="IPR036409">
    <property type="entry name" value="Aldolase_II/adducin_N_sf"/>
</dbReference>
<evidence type="ECO:0000256" key="8">
    <source>
        <dbReference type="ARBA" id="ARBA00023277"/>
    </source>
</evidence>
<comment type="catalytic activity">
    <reaction evidence="1">
        <text>L-ribulose 5-phosphate = D-xylulose 5-phosphate</text>
        <dbReference type="Rhea" id="RHEA:22368"/>
        <dbReference type="ChEBI" id="CHEBI:57737"/>
        <dbReference type="ChEBI" id="CHEBI:58226"/>
        <dbReference type="EC" id="5.1.3.4"/>
    </reaction>
</comment>
<evidence type="ECO:0000256" key="1">
    <source>
        <dbReference type="ARBA" id="ARBA00001726"/>
    </source>
</evidence>
<evidence type="ECO:0000256" key="5">
    <source>
        <dbReference type="ARBA" id="ARBA00022723"/>
    </source>
</evidence>
<dbReference type="GO" id="GO:0016832">
    <property type="term" value="F:aldehyde-lyase activity"/>
    <property type="evidence" value="ECO:0007669"/>
    <property type="project" value="TreeGrafter"/>
</dbReference>
<comment type="similarity">
    <text evidence="3">Belongs to the aldolase class II family. AraD/FucA subfamily.</text>
</comment>
<comment type="cofactor">
    <cofactor evidence="2">
        <name>Zn(2+)</name>
        <dbReference type="ChEBI" id="CHEBI:29105"/>
    </cofactor>
</comment>
<keyword evidence="7 10" id="KW-0413">Isomerase</keyword>
<proteinExistence type="inferred from homology"/>
<dbReference type="FunFam" id="3.40.225.10:FF:000001">
    <property type="entry name" value="L-ribulose-5-phosphate 4-epimerase UlaF"/>
    <property type="match status" value="1"/>
</dbReference>
<dbReference type="SMART" id="SM01007">
    <property type="entry name" value="Aldolase_II"/>
    <property type="match status" value="1"/>
</dbReference>
<evidence type="ECO:0000256" key="2">
    <source>
        <dbReference type="ARBA" id="ARBA00001947"/>
    </source>
</evidence>
<accession>A0A399FB83</accession>
<dbReference type="PANTHER" id="PTHR22789">
    <property type="entry name" value="FUCULOSE PHOSPHATE ALDOLASE"/>
    <property type="match status" value="1"/>
</dbReference>
<comment type="caution">
    <text evidence="10">The sequence shown here is derived from an EMBL/GenBank/DDBJ whole genome shotgun (WGS) entry which is preliminary data.</text>
</comment>
<sequence length="241" mass="26672">MYRTLGKVIAKELREQALEANLALPRQGLVVFTWGNASAYDPAADLLAIKPSGVPYEDLTAQSMVLVEVSSGRVVEGNLRPSSDTPTHLVLAQEFGVGGIVHTHSRYATVWAQAGLDLPCYGTTQADYFSGIIPCTRDLRPEEISQGYEHYTGLAIVEEFHRRRINPTDVPAVLLRNHASFVWGKNAGEAVHNAVVLEEVAQMALYARLLNPNLREIPAALLEKHYRRKHGPDAYYGQKKL</sequence>
<dbReference type="InterPro" id="IPR001303">
    <property type="entry name" value="Aldolase_II/adducin_N"/>
</dbReference>